<dbReference type="EMBL" id="QGNW01000899">
    <property type="protein sequence ID" value="RVW59277.1"/>
    <property type="molecule type" value="Genomic_DNA"/>
</dbReference>
<sequence>MRFPLRNVQYPVMDRRVVGHLAQFASEKAQRSSVVLEVKCKPMSIMPLTYLKILRTIFKCTTVGACMNCDAKFTLYERSGLVRVRLAINHIGSLKDGKSIVRLGQVKTIRCLRDLDAKEDPSRRVAVNLRYSKFQGPFHQKLHVCLVLLKPFLDAPPLSCDFRCIRCHNYVAFDNNFIQDLFPFSMTQLLFDGGV</sequence>
<organism evidence="1 2">
    <name type="scientific">Vitis vinifera</name>
    <name type="common">Grape</name>
    <dbReference type="NCBI Taxonomy" id="29760"/>
    <lineage>
        <taxon>Eukaryota</taxon>
        <taxon>Viridiplantae</taxon>
        <taxon>Streptophyta</taxon>
        <taxon>Embryophyta</taxon>
        <taxon>Tracheophyta</taxon>
        <taxon>Spermatophyta</taxon>
        <taxon>Magnoliopsida</taxon>
        <taxon>eudicotyledons</taxon>
        <taxon>Gunneridae</taxon>
        <taxon>Pentapetalae</taxon>
        <taxon>rosids</taxon>
        <taxon>Vitales</taxon>
        <taxon>Vitaceae</taxon>
        <taxon>Viteae</taxon>
        <taxon>Vitis</taxon>
    </lineage>
</organism>
<gene>
    <name evidence="1" type="ORF">CK203_113505</name>
</gene>
<accession>A0A438FH30</accession>
<evidence type="ECO:0000313" key="1">
    <source>
        <dbReference type="EMBL" id="RVW59277.1"/>
    </source>
</evidence>
<evidence type="ECO:0000313" key="2">
    <source>
        <dbReference type="Proteomes" id="UP000288805"/>
    </source>
</evidence>
<protein>
    <submittedName>
        <fullName evidence="1">Uncharacterized protein</fullName>
    </submittedName>
</protein>
<dbReference type="Proteomes" id="UP000288805">
    <property type="component" value="Unassembled WGS sequence"/>
</dbReference>
<comment type="caution">
    <text evidence="1">The sequence shown here is derived from an EMBL/GenBank/DDBJ whole genome shotgun (WGS) entry which is preliminary data.</text>
</comment>
<reference evidence="1 2" key="1">
    <citation type="journal article" date="2018" name="PLoS Genet.">
        <title>Population sequencing reveals clonal diversity and ancestral inbreeding in the grapevine cultivar Chardonnay.</title>
        <authorList>
            <person name="Roach M.J."/>
            <person name="Johnson D.L."/>
            <person name="Bohlmann J."/>
            <person name="van Vuuren H.J."/>
            <person name="Jones S.J."/>
            <person name="Pretorius I.S."/>
            <person name="Schmidt S.A."/>
            <person name="Borneman A.R."/>
        </authorList>
    </citation>
    <scope>NUCLEOTIDE SEQUENCE [LARGE SCALE GENOMIC DNA]</scope>
    <source>
        <strain evidence="2">cv. Chardonnay</strain>
        <tissue evidence="1">Leaf</tissue>
    </source>
</reference>
<dbReference type="AlphaFoldDB" id="A0A438FH30"/>
<name>A0A438FH30_VITVI</name>
<proteinExistence type="predicted"/>